<dbReference type="Proteomes" id="UP001365542">
    <property type="component" value="Unassembled WGS sequence"/>
</dbReference>
<dbReference type="AlphaFoldDB" id="A0AAV9X131"/>
<evidence type="ECO:0000313" key="1">
    <source>
        <dbReference type="EMBL" id="KAK6532132.1"/>
    </source>
</evidence>
<dbReference type="EMBL" id="JAVHJO010000012">
    <property type="protein sequence ID" value="KAK6532132.1"/>
    <property type="molecule type" value="Genomic_DNA"/>
</dbReference>
<evidence type="ECO:0008006" key="3">
    <source>
        <dbReference type="Google" id="ProtNLM"/>
    </source>
</evidence>
<evidence type="ECO:0000313" key="2">
    <source>
        <dbReference type="Proteomes" id="UP001365542"/>
    </source>
</evidence>
<reference evidence="1 2" key="1">
    <citation type="submission" date="2019-10" db="EMBL/GenBank/DDBJ databases">
        <authorList>
            <person name="Palmer J.M."/>
        </authorList>
    </citation>
    <scope>NUCLEOTIDE SEQUENCE [LARGE SCALE GENOMIC DNA]</scope>
    <source>
        <strain evidence="1 2">TWF694</strain>
    </source>
</reference>
<name>A0AAV9X131_9PEZI</name>
<sequence>MENSSLGSVPDIAILTTSLPPEVWFAIHDLLPFESLKSLALSSKGYRKFVLPSLFRNIKLSLKSLAAFQDGSLAGLGTVVRHISFMNLSNPPFKDIVILSRIYCASLRNFPNLTSLSIYLAPTHALFYDIPVAVLHKISHYEFFKRLRGLEINIKSPRTGERWETPQDTFATLCVEDIEFLRTEVGRDELYNHNTFPAPPALETFTISSGESRENVVSQWITRGEISIAERDAGRILSVPNEKRLDIGTLDTTATGIPLPVVFFQKSALARTLKVLKINAGMFRTLPLLQKLNVADRTVDFDGGPYESLEELVIGVRGTEHGYLQTLEGISWWFPNLRVLNVTALQSYHCSMRTTDTGYSNLSSLSKLTRVTFPWPFDWDDWEGMIIVGPRDLEESVLDALDDPWAGMPALEYVDFVDWLKEKGEERDICRIFGRTGDRKPRWEVRSEEVPDIFHELEAFRQN</sequence>
<organism evidence="1 2">
    <name type="scientific">Orbilia ellipsospora</name>
    <dbReference type="NCBI Taxonomy" id="2528407"/>
    <lineage>
        <taxon>Eukaryota</taxon>
        <taxon>Fungi</taxon>
        <taxon>Dikarya</taxon>
        <taxon>Ascomycota</taxon>
        <taxon>Pezizomycotina</taxon>
        <taxon>Orbiliomycetes</taxon>
        <taxon>Orbiliales</taxon>
        <taxon>Orbiliaceae</taxon>
        <taxon>Orbilia</taxon>
    </lineage>
</organism>
<keyword evidence="2" id="KW-1185">Reference proteome</keyword>
<comment type="caution">
    <text evidence="1">The sequence shown here is derived from an EMBL/GenBank/DDBJ whole genome shotgun (WGS) entry which is preliminary data.</text>
</comment>
<proteinExistence type="predicted"/>
<gene>
    <name evidence="1" type="ORF">TWF694_003293</name>
</gene>
<accession>A0AAV9X131</accession>
<protein>
    <recommendedName>
        <fullName evidence="3">F-box domain-containing protein</fullName>
    </recommendedName>
</protein>